<proteinExistence type="predicted"/>
<evidence type="ECO:0000313" key="2">
    <source>
        <dbReference type="Proteomes" id="UP000007257"/>
    </source>
</evidence>
<organism evidence="1 2">
    <name type="scientific">Rahnella sp. (strain Y9602)</name>
    <dbReference type="NCBI Taxonomy" id="2703885"/>
    <lineage>
        <taxon>Bacteria</taxon>
        <taxon>Pseudomonadati</taxon>
        <taxon>Pseudomonadota</taxon>
        <taxon>Gammaproteobacteria</taxon>
        <taxon>Enterobacterales</taxon>
        <taxon>Yersiniaceae</taxon>
        <taxon>Rahnella</taxon>
    </lineage>
</organism>
<dbReference type="PANTHER" id="PTHR37941:SF1">
    <property type="entry name" value="FUMARASE E-RELATED"/>
    <property type="match status" value="1"/>
</dbReference>
<dbReference type="GO" id="GO:0045892">
    <property type="term" value="P:negative regulation of DNA-templated transcription"/>
    <property type="evidence" value="ECO:0007669"/>
    <property type="project" value="TreeGrafter"/>
</dbReference>
<gene>
    <name evidence="1" type="ordered locus">Rahaq_0035</name>
</gene>
<reference evidence="1 2" key="2">
    <citation type="journal article" date="2012" name="J. Bacteriol.">
        <title>Complete Genome Sequence of Rahnella sp. Strain Y9602, a Gammaproteobacterium Isolate from Metal- and Radionuclide-Contaminated Soil.</title>
        <authorList>
            <person name="Martinez R.J."/>
            <person name="Bruce D."/>
            <person name="Detter C."/>
            <person name="Goodwin L.A."/>
            <person name="Han J."/>
            <person name="Han C.S."/>
            <person name="Held B."/>
            <person name="Land M.L."/>
            <person name="Mikhailova N."/>
            <person name="Nolan M."/>
            <person name="Pennacchio L."/>
            <person name="Pitluck S."/>
            <person name="Tapia R."/>
            <person name="Woyke T."/>
            <person name="Sobecky P.A."/>
        </authorList>
    </citation>
    <scope>NUCLEOTIDE SEQUENCE [LARGE SCALE GENOMIC DNA]</scope>
    <source>
        <strain evidence="1 2">Y9602</strain>
    </source>
</reference>
<dbReference type="PANTHER" id="PTHR37941">
    <property type="entry name" value="FUMARASE E-RELATED"/>
    <property type="match status" value="1"/>
</dbReference>
<dbReference type="InterPro" id="IPR038026">
    <property type="entry name" value="MtlR-like_sf"/>
</dbReference>
<dbReference type="SUPFAM" id="SSF158668">
    <property type="entry name" value="MtlR-like"/>
    <property type="match status" value="1"/>
</dbReference>
<evidence type="ECO:0000313" key="1">
    <source>
        <dbReference type="EMBL" id="ADW71668.1"/>
    </source>
</evidence>
<dbReference type="Gene3D" id="1.20.120.330">
    <property type="entry name" value="Nucleotidyltransferases domain 2"/>
    <property type="match status" value="1"/>
</dbReference>
<dbReference type="InterPro" id="IPR007761">
    <property type="entry name" value="MtlR-like"/>
</dbReference>
<dbReference type="eggNOG" id="COG3722">
    <property type="taxonomic scope" value="Bacteria"/>
</dbReference>
<accession>A0A0H3F4A1</accession>
<sequence>MAKLWRKPSLSTNRCTDTAFILISPTPGKESPVGRDVSARHARIMDDARGAVSIGSLMQVSPMEKAQAFENRVLEKLNAGKTVRSFLMTAVELLAEALDILVVQVFRKDDYAVKYAVEPLLTGTGPLGDLSVRLKLIYALGVISRHEYEDAELLMALREELNYDGEEYRFTDDEILGPFGELHCVTELPPAPTFLKPGEADESLIAMQRQRYQQIVRSTMVLSVTGLIAHISNQQPSRLSPVQK</sequence>
<protein>
    <submittedName>
        <fullName evidence="1">Mannitol repressor, MtlR</fullName>
    </submittedName>
</protein>
<dbReference type="EMBL" id="CP002505">
    <property type="protein sequence ID" value="ADW71668.1"/>
    <property type="molecule type" value="Genomic_DNA"/>
</dbReference>
<dbReference type="KEGG" id="rah:Rahaq_0035"/>
<dbReference type="NCBIfam" id="NF008234">
    <property type="entry name" value="PRK11001.1"/>
    <property type="match status" value="1"/>
</dbReference>
<dbReference type="AlphaFoldDB" id="A0A0H3F4A1"/>
<reference evidence="2" key="1">
    <citation type="submission" date="2011-01" db="EMBL/GenBank/DDBJ databases">
        <title>Complete sequence of chromosome of Rahnella sp. Y9602.</title>
        <authorList>
            <consortium name="US DOE Joint Genome Institute"/>
            <person name="Lucas S."/>
            <person name="Copeland A."/>
            <person name="Lapidus A."/>
            <person name="Cheng J.-F."/>
            <person name="Goodwin L."/>
            <person name="Pitluck S."/>
            <person name="Lu M."/>
            <person name="Detter J.C."/>
            <person name="Han C."/>
            <person name="Tapia R."/>
            <person name="Land M."/>
            <person name="Hauser L."/>
            <person name="Kyrpides N."/>
            <person name="Ivanova N."/>
            <person name="Ovchinnikova G."/>
            <person name="Pagani I."/>
            <person name="Sobecky P.A."/>
            <person name="Martinez R.J."/>
            <person name="Woyke T."/>
        </authorList>
    </citation>
    <scope>NUCLEOTIDE SEQUENCE [LARGE SCALE GENOMIC DNA]</scope>
    <source>
        <strain evidence="2">Y9602</strain>
    </source>
</reference>
<dbReference type="Proteomes" id="UP000007257">
    <property type="component" value="Chromosome"/>
</dbReference>
<name>A0A0H3F4A1_RAHSY</name>
<dbReference type="HOGENOM" id="CLU_099448_0_0_6"/>
<dbReference type="Pfam" id="PF05068">
    <property type="entry name" value="MtlR"/>
    <property type="match status" value="1"/>
</dbReference>